<dbReference type="GO" id="GO:0009897">
    <property type="term" value="C:external side of plasma membrane"/>
    <property type="evidence" value="ECO:0007669"/>
    <property type="project" value="TreeGrafter"/>
</dbReference>
<evidence type="ECO:0000256" key="1">
    <source>
        <dbReference type="ARBA" id="ARBA00004479"/>
    </source>
</evidence>
<sequence>RSRPVLGVRFSMTFDPSEISRTLYECSEHHRPGVMSTMTVCFTVHIRSQGISGVSFGQLTYNVRLDAGRANTRAVFSSAGRSFEQSLTLQEGDNCRNHSIALPECVDDSLTPLQVALNYSVTGNPVLSQDSQTNHIGE</sequence>
<dbReference type="Proteomes" id="UP000824782">
    <property type="component" value="Unassembled WGS sequence"/>
</dbReference>
<dbReference type="GO" id="GO:0033627">
    <property type="term" value="P:cell adhesion mediated by integrin"/>
    <property type="evidence" value="ECO:0007669"/>
    <property type="project" value="TreeGrafter"/>
</dbReference>
<keyword evidence="2" id="KW-0401">Integrin</keyword>
<feature type="domain" description="Integrin alpha first immunoglubulin-like" evidence="5">
    <location>
        <begin position="2"/>
        <end position="125"/>
    </location>
</feature>
<dbReference type="InterPro" id="IPR032695">
    <property type="entry name" value="Integrin_dom_sf"/>
</dbReference>
<evidence type="ECO:0000256" key="4">
    <source>
        <dbReference type="ARBA" id="ARBA00023180"/>
    </source>
</evidence>
<feature type="non-terminal residue" evidence="6">
    <location>
        <position position="138"/>
    </location>
</feature>
<dbReference type="Pfam" id="PF08441">
    <property type="entry name" value="Integrin_A_Ig_1"/>
    <property type="match status" value="1"/>
</dbReference>
<dbReference type="SUPFAM" id="SSF69179">
    <property type="entry name" value="Integrin domains"/>
    <property type="match status" value="1"/>
</dbReference>
<dbReference type="GO" id="GO:0008305">
    <property type="term" value="C:integrin complex"/>
    <property type="evidence" value="ECO:0007669"/>
    <property type="project" value="TreeGrafter"/>
</dbReference>
<accession>A0AAV6YLE7</accession>
<dbReference type="PANTHER" id="PTHR23220">
    <property type="entry name" value="INTEGRIN ALPHA"/>
    <property type="match status" value="1"/>
</dbReference>
<name>A0AAV6YLE7_ENGPU</name>
<gene>
    <name evidence="6" type="ORF">GDO81_030182</name>
</gene>
<organism evidence="6 7">
    <name type="scientific">Engystomops pustulosus</name>
    <name type="common">Tungara frog</name>
    <name type="synonym">Physalaemus pustulosus</name>
    <dbReference type="NCBI Taxonomy" id="76066"/>
    <lineage>
        <taxon>Eukaryota</taxon>
        <taxon>Metazoa</taxon>
        <taxon>Chordata</taxon>
        <taxon>Craniata</taxon>
        <taxon>Vertebrata</taxon>
        <taxon>Euteleostomi</taxon>
        <taxon>Amphibia</taxon>
        <taxon>Batrachia</taxon>
        <taxon>Anura</taxon>
        <taxon>Neobatrachia</taxon>
        <taxon>Hyloidea</taxon>
        <taxon>Leptodactylidae</taxon>
        <taxon>Leiuperinae</taxon>
        <taxon>Engystomops</taxon>
    </lineage>
</organism>
<evidence type="ECO:0000256" key="2">
    <source>
        <dbReference type="ARBA" id="ARBA00023037"/>
    </source>
</evidence>
<dbReference type="EMBL" id="WNYA01089270">
    <property type="protein sequence ID" value="KAG8534831.1"/>
    <property type="molecule type" value="Genomic_DNA"/>
</dbReference>
<dbReference type="InterPro" id="IPR013649">
    <property type="entry name" value="Integrin_alpha_Ig-like_1"/>
</dbReference>
<protein>
    <recommendedName>
        <fullName evidence="5">Integrin alpha first immunoglubulin-like domain-containing protein</fullName>
    </recommendedName>
</protein>
<dbReference type="GO" id="GO:0005178">
    <property type="term" value="F:integrin binding"/>
    <property type="evidence" value="ECO:0007669"/>
    <property type="project" value="TreeGrafter"/>
</dbReference>
<reference evidence="6" key="1">
    <citation type="thesis" date="2020" institute="ProQuest LLC" country="789 East Eisenhower Parkway, Ann Arbor, MI, USA">
        <title>Comparative Genomics and Chromosome Evolution.</title>
        <authorList>
            <person name="Mudd A.B."/>
        </authorList>
    </citation>
    <scope>NUCLEOTIDE SEQUENCE</scope>
    <source>
        <strain evidence="6">237g6f4</strain>
        <tissue evidence="6">Blood</tissue>
    </source>
</reference>
<evidence type="ECO:0000259" key="5">
    <source>
        <dbReference type="Pfam" id="PF08441"/>
    </source>
</evidence>
<evidence type="ECO:0000256" key="3">
    <source>
        <dbReference type="ARBA" id="ARBA00023136"/>
    </source>
</evidence>
<evidence type="ECO:0000313" key="7">
    <source>
        <dbReference type="Proteomes" id="UP000824782"/>
    </source>
</evidence>
<keyword evidence="3" id="KW-0472">Membrane</keyword>
<dbReference type="GO" id="GO:0007160">
    <property type="term" value="P:cell-matrix adhesion"/>
    <property type="evidence" value="ECO:0007669"/>
    <property type="project" value="TreeGrafter"/>
</dbReference>
<keyword evidence="4" id="KW-0325">Glycoprotein</keyword>
<evidence type="ECO:0000313" key="6">
    <source>
        <dbReference type="EMBL" id="KAG8534831.1"/>
    </source>
</evidence>
<feature type="non-terminal residue" evidence="6">
    <location>
        <position position="1"/>
    </location>
</feature>
<dbReference type="GO" id="GO:0007229">
    <property type="term" value="P:integrin-mediated signaling pathway"/>
    <property type="evidence" value="ECO:0007669"/>
    <property type="project" value="UniProtKB-KW"/>
</dbReference>
<dbReference type="GO" id="GO:0098609">
    <property type="term" value="P:cell-cell adhesion"/>
    <property type="evidence" value="ECO:0007669"/>
    <property type="project" value="TreeGrafter"/>
</dbReference>
<proteinExistence type="predicted"/>
<dbReference type="PANTHER" id="PTHR23220:SF118">
    <property type="entry name" value="INTEGRIN ALPHA-X"/>
    <property type="match status" value="1"/>
</dbReference>
<comment type="subcellular location">
    <subcellularLocation>
        <location evidence="1">Membrane</location>
        <topology evidence="1">Single-pass type I membrane protein</topology>
    </subcellularLocation>
</comment>
<dbReference type="AlphaFoldDB" id="A0AAV6YLE7"/>
<comment type="caution">
    <text evidence="6">The sequence shown here is derived from an EMBL/GenBank/DDBJ whole genome shotgun (WGS) entry which is preliminary data.</text>
</comment>
<dbReference type="Gene3D" id="2.60.40.1460">
    <property type="entry name" value="Integrin domains. Chain A, domain 2"/>
    <property type="match status" value="1"/>
</dbReference>
<keyword evidence="7" id="KW-1185">Reference proteome</keyword>